<evidence type="ECO:0000313" key="1">
    <source>
        <dbReference type="EMBL" id="KAI9906472.1"/>
    </source>
</evidence>
<evidence type="ECO:0000313" key="2">
    <source>
        <dbReference type="Proteomes" id="UP001163321"/>
    </source>
</evidence>
<organism evidence="1 2">
    <name type="scientific">Peronosclerospora sorghi</name>
    <dbReference type="NCBI Taxonomy" id="230839"/>
    <lineage>
        <taxon>Eukaryota</taxon>
        <taxon>Sar</taxon>
        <taxon>Stramenopiles</taxon>
        <taxon>Oomycota</taxon>
        <taxon>Peronosporomycetes</taxon>
        <taxon>Peronosporales</taxon>
        <taxon>Peronosporaceae</taxon>
        <taxon>Peronosclerospora</taxon>
    </lineage>
</organism>
<gene>
    <name evidence="1" type="ORF">PsorP6_002842</name>
</gene>
<dbReference type="EMBL" id="CM047587">
    <property type="protein sequence ID" value="KAI9906472.1"/>
    <property type="molecule type" value="Genomic_DNA"/>
</dbReference>
<protein>
    <submittedName>
        <fullName evidence="1">Uncharacterized protein</fullName>
    </submittedName>
</protein>
<comment type="caution">
    <text evidence="1">The sequence shown here is derived from an EMBL/GenBank/DDBJ whole genome shotgun (WGS) entry which is preliminary data.</text>
</comment>
<proteinExistence type="predicted"/>
<reference evidence="1 2" key="1">
    <citation type="journal article" date="2022" name="bioRxiv">
        <title>The genome of the oomycete Peronosclerospora sorghi, a cosmopolitan pathogen of maize and sorghum, is inflated with dispersed pseudogenes.</title>
        <authorList>
            <person name="Fletcher K."/>
            <person name="Martin F."/>
            <person name="Isakeit T."/>
            <person name="Cavanaugh K."/>
            <person name="Magill C."/>
            <person name="Michelmore R."/>
        </authorList>
    </citation>
    <scope>NUCLEOTIDE SEQUENCE [LARGE SCALE GENOMIC DNA]</scope>
    <source>
        <strain evidence="1">P6</strain>
    </source>
</reference>
<name>A0ACC0VJ36_9STRA</name>
<dbReference type="Proteomes" id="UP001163321">
    <property type="component" value="Chromosome 8"/>
</dbReference>
<keyword evidence="2" id="KW-1185">Reference proteome</keyword>
<sequence>MSSSDASLASDLCQTIRVPCALWQKNTKTFASHSVRKIVLRSLDRGKIAFVASEHGAIFLLDLHSLRSELIYALPWTDTHPPLARISSFSIHCSGRYLLLGEVSGRVSIVEATTGTQLYSWTTQTNVRVMKIWWDQHDALFVSSANGLLTEWKPVVCDSHQVASITMNPVASYTIPAKSCISTILIVDRAAKVRNIIGGDGHDNVYVFHHSLPPTKGNIDVIKGQSPAFTLKGVHGRSAVTSLLLDIQKSHMCLVSGGHDGYICSYELEETSNSTGKLSVTRLGREAIKGLSTIKQLCWRQSSGINQRQELSVFGFHASHAILHNLSAQYRVFTVDCGGWRCPHALYTQADNVTSAIPSRTFVFTPPTSQRQDIEVKIHLTLLDLCRKPPLFLHCSLHDQYHGRMTVYVAFLGTERLVTASEDNSVLLHRRLAQDEGKRPRWRRAASEIAHTSSFRALTTYQRNCGEQDVLRHVCGYERREAAQDHRILTLATFAIPCVSHAYRLVMACKSEGSIQLLVLDLSSRQFVELDECR</sequence>
<accession>A0ACC0VJ36</accession>